<dbReference type="Proteomes" id="UP000078287">
    <property type="component" value="Unassembled WGS sequence"/>
</dbReference>
<dbReference type="STRING" id="1707952.A6A03_16210"/>
<evidence type="ECO:0000313" key="1">
    <source>
        <dbReference type="EMBL" id="OAN44647.1"/>
    </source>
</evidence>
<accession>A0A178M8V2</accession>
<dbReference type="EMBL" id="LWQS01000063">
    <property type="protein sequence ID" value="OAN44647.1"/>
    <property type="molecule type" value="Genomic_DNA"/>
</dbReference>
<evidence type="ECO:0008006" key="3">
    <source>
        <dbReference type="Google" id="ProtNLM"/>
    </source>
</evidence>
<dbReference type="InterPro" id="IPR002837">
    <property type="entry name" value="DUF123"/>
</dbReference>
<proteinExistence type="predicted"/>
<dbReference type="OrthoDB" id="9802365at2"/>
<sequence length="153" mass="17001">MQIFLVSPALITQIPALRARGTYLLHFWLAQPLAQLAIGQLGRFDLAPGHYYYVGSAFGPGGLAARLRRHSEVEKRAHWHIDYLRPYLALQEMWAAVAAERLECRWCAALAGLPELSRPIPHFGASDTGCGGHLFYAAEAVAHLADLLRQTNR</sequence>
<dbReference type="Pfam" id="PF01986">
    <property type="entry name" value="DUF123"/>
    <property type="match status" value="1"/>
</dbReference>
<protein>
    <recommendedName>
        <fullName evidence="3">DUF123 domain-containing protein</fullName>
    </recommendedName>
</protein>
<dbReference type="PANTHER" id="PTHR37460:SF1">
    <property type="entry name" value="ENDONUCLEASE III"/>
    <property type="match status" value="1"/>
</dbReference>
<dbReference type="RefSeq" id="WP_066788923.1">
    <property type="nucleotide sequence ID" value="NZ_LWQS01000063.1"/>
</dbReference>
<name>A0A178M8V2_9CHLR</name>
<keyword evidence="2" id="KW-1185">Reference proteome</keyword>
<comment type="caution">
    <text evidence="1">The sequence shown here is derived from an EMBL/GenBank/DDBJ whole genome shotgun (WGS) entry which is preliminary data.</text>
</comment>
<dbReference type="CDD" id="cd10441">
    <property type="entry name" value="GIY-YIG_COG1833"/>
    <property type="match status" value="1"/>
</dbReference>
<gene>
    <name evidence="1" type="ORF">A6A03_16210</name>
</gene>
<dbReference type="PANTHER" id="PTHR37460">
    <property type="entry name" value="ENDONUCLEASE III"/>
    <property type="match status" value="1"/>
</dbReference>
<reference evidence="1 2" key="1">
    <citation type="submission" date="2016-04" db="EMBL/GenBank/DDBJ databases">
        <title>Chloroflexus islandicus sp. nov., a thermophilic filamentous anoxygenic phototrophic bacterium from geyser Strokkur (Iceland).</title>
        <authorList>
            <person name="Gaisin V.A."/>
            <person name="Kalashnikov A.M."/>
            <person name="Sukhacheva M.V."/>
            <person name="Grouzdev D.S."/>
            <person name="Ivanov T.M."/>
            <person name="Kuznetsov B."/>
            <person name="Gorlenko V.M."/>
        </authorList>
    </citation>
    <scope>NUCLEOTIDE SEQUENCE [LARGE SCALE GENOMIC DNA]</scope>
    <source>
        <strain evidence="2">isl-2</strain>
    </source>
</reference>
<evidence type="ECO:0000313" key="2">
    <source>
        <dbReference type="Proteomes" id="UP000078287"/>
    </source>
</evidence>
<dbReference type="AlphaFoldDB" id="A0A178M8V2"/>
<organism evidence="1 2">
    <name type="scientific">Chloroflexus islandicus</name>
    <dbReference type="NCBI Taxonomy" id="1707952"/>
    <lineage>
        <taxon>Bacteria</taxon>
        <taxon>Bacillati</taxon>
        <taxon>Chloroflexota</taxon>
        <taxon>Chloroflexia</taxon>
        <taxon>Chloroflexales</taxon>
        <taxon>Chloroflexineae</taxon>
        <taxon>Chloroflexaceae</taxon>
        <taxon>Chloroflexus</taxon>
    </lineage>
</organism>